<keyword evidence="2" id="KW-1185">Reference proteome</keyword>
<organism evidence="1 2">
    <name type="scientific">Poecilia mexicana</name>
    <dbReference type="NCBI Taxonomy" id="48701"/>
    <lineage>
        <taxon>Eukaryota</taxon>
        <taxon>Metazoa</taxon>
        <taxon>Chordata</taxon>
        <taxon>Craniata</taxon>
        <taxon>Vertebrata</taxon>
        <taxon>Euteleostomi</taxon>
        <taxon>Actinopterygii</taxon>
        <taxon>Neopterygii</taxon>
        <taxon>Teleostei</taxon>
        <taxon>Neoteleostei</taxon>
        <taxon>Acanthomorphata</taxon>
        <taxon>Ovalentaria</taxon>
        <taxon>Atherinomorphae</taxon>
        <taxon>Cyprinodontiformes</taxon>
        <taxon>Poeciliidae</taxon>
        <taxon>Poeciliinae</taxon>
        <taxon>Poecilia</taxon>
    </lineage>
</organism>
<reference evidence="1" key="1">
    <citation type="submission" date="2025-08" db="UniProtKB">
        <authorList>
            <consortium name="Ensembl"/>
        </authorList>
    </citation>
    <scope>IDENTIFICATION</scope>
</reference>
<dbReference type="Proteomes" id="UP000261480">
    <property type="component" value="Unplaced"/>
</dbReference>
<proteinExistence type="predicted"/>
<evidence type="ECO:0000313" key="2">
    <source>
        <dbReference type="Proteomes" id="UP000261480"/>
    </source>
</evidence>
<sequence length="298" mass="31768">LHIVLDDHVRDGIEHKLDVAGVGGTGEVRIDLLGLLVAVEVLELPLHVDGRLFVGVLAFVVWEAHCQGNAFNLLSQQVLLVEEENERCVGEPVVVADGVEQTQALGHAALSTQLNTEYDCSHALKTVNPLLPLRTLSTHIHHLKSELLEGELVLHDACGHVAGAQDVLHSGDVLGLVLVGALKALLDPCVCPQTFHHPQKLWGDLPFALSRPREGKELNGVVGAIGIVKVNLKGGEGSDYAGERVDGVVEDERLVLLAGFQVEATTVNDFHLLNNGALSGVAGAQQEKLDLTALPLTL</sequence>
<reference evidence="1" key="2">
    <citation type="submission" date="2025-09" db="UniProtKB">
        <authorList>
            <consortium name="Ensembl"/>
        </authorList>
    </citation>
    <scope>IDENTIFICATION</scope>
</reference>
<evidence type="ECO:0000313" key="1">
    <source>
        <dbReference type="Ensembl" id="ENSPMEP00000022504.1"/>
    </source>
</evidence>
<dbReference type="AlphaFoldDB" id="A0A3B3Y5A0"/>
<dbReference type="Ensembl" id="ENSPMET00000012571.1">
    <property type="protein sequence ID" value="ENSPMEP00000022504.1"/>
    <property type="gene ID" value="ENSPMEG00000003449.1"/>
</dbReference>
<protein>
    <submittedName>
        <fullName evidence="1">Uncharacterized protein</fullName>
    </submittedName>
</protein>
<accession>A0A3B3Y5A0</accession>
<name>A0A3B3Y5A0_9TELE</name>